<accession>A0A8J2PDF0</accession>
<evidence type="ECO:0000256" key="7">
    <source>
        <dbReference type="ARBA" id="ARBA00023170"/>
    </source>
</evidence>
<dbReference type="PANTHER" id="PTHR21421:SF29">
    <property type="entry name" value="GUSTATORY RECEPTOR 5A FOR TREHALOSE-RELATED"/>
    <property type="match status" value="1"/>
</dbReference>
<keyword evidence="6 8" id="KW-0472">Membrane</keyword>
<comment type="subcellular location">
    <subcellularLocation>
        <location evidence="1">Cell membrane</location>
        <topology evidence="1">Multi-pass membrane protein</topology>
    </subcellularLocation>
</comment>
<evidence type="ECO:0000256" key="9">
    <source>
        <dbReference type="SAM" id="SignalP"/>
    </source>
</evidence>
<feature type="transmembrane region" description="Helical" evidence="8">
    <location>
        <begin position="27"/>
        <end position="46"/>
    </location>
</feature>
<dbReference type="GO" id="GO:0008527">
    <property type="term" value="F:taste receptor activity"/>
    <property type="evidence" value="ECO:0007669"/>
    <property type="project" value="InterPro"/>
</dbReference>
<gene>
    <name evidence="10" type="ORF">AFUS01_LOCUS34914</name>
</gene>
<dbReference type="OrthoDB" id="5800391at2759"/>
<sequence>MVWFVGIVFVLVVSSFQKTINTVNELAELTFQISYHTCAIFLFHYFRRSRAKLQEIFKEWQQIKMHFSVPDCTLRFEVNLIVGVIMGAALLENIGYNDYYHRIFPPNDEPSCNYSVSFLNPWETNYVESHRLWSNLIPFSLVSGILVDISNKLVVFTFTYMDLTIVVFSRALYFKFLKLKELAEQALVEYNIRNADIWHQYIKDYQTLCLMLKRVNGFLSVLIFCSFGMNSFDLCNQVQFTLIRQPDPSYLRKLYNIWSFFLLLARLYIVNQAGAKVHLWANAAVEVFSKCPREIYYELEIERIERYVYVNPIALNGLGCFIVTKPLLLRIIGVIFTVVIVLLQATQLPKTVLGG</sequence>
<evidence type="ECO:0000256" key="6">
    <source>
        <dbReference type="ARBA" id="ARBA00023136"/>
    </source>
</evidence>
<dbReference type="AlphaFoldDB" id="A0A8J2PDF0"/>
<evidence type="ECO:0000256" key="4">
    <source>
        <dbReference type="ARBA" id="ARBA00022692"/>
    </source>
</evidence>
<evidence type="ECO:0000256" key="3">
    <source>
        <dbReference type="ARBA" id="ARBA00022475"/>
    </source>
</evidence>
<feature type="transmembrane region" description="Helical" evidence="8">
    <location>
        <begin position="215"/>
        <end position="234"/>
    </location>
</feature>
<dbReference type="Pfam" id="PF06151">
    <property type="entry name" value="Trehalose_recp"/>
    <property type="match status" value="1"/>
</dbReference>
<dbReference type="PANTHER" id="PTHR21421">
    <property type="entry name" value="GUSTATORY RECEPTOR"/>
    <property type="match status" value="1"/>
</dbReference>
<comment type="caution">
    <text evidence="10">The sequence shown here is derived from an EMBL/GenBank/DDBJ whole genome shotgun (WGS) entry which is preliminary data.</text>
</comment>
<feature type="transmembrane region" description="Helical" evidence="8">
    <location>
        <begin position="327"/>
        <end position="345"/>
    </location>
</feature>
<proteinExistence type="inferred from homology"/>
<dbReference type="InterPro" id="IPR009318">
    <property type="entry name" value="Gustatory_rcpt"/>
</dbReference>
<evidence type="ECO:0000256" key="2">
    <source>
        <dbReference type="ARBA" id="ARBA00005327"/>
    </source>
</evidence>
<evidence type="ECO:0000256" key="5">
    <source>
        <dbReference type="ARBA" id="ARBA00022989"/>
    </source>
</evidence>
<protein>
    <recommendedName>
        <fullName evidence="12">Odorant receptor</fullName>
    </recommendedName>
</protein>
<evidence type="ECO:0000256" key="8">
    <source>
        <dbReference type="SAM" id="Phobius"/>
    </source>
</evidence>
<comment type="similarity">
    <text evidence="2">Belongs to the insect chemoreceptor superfamily. Gustatory receptor (GR) family. Gr5a subfamily.</text>
</comment>
<feature type="transmembrane region" description="Helical" evidence="8">
    <location>
        <begin position="67"/>
        <end position="91"/>
    </location>
</feature>
<evidence type="ECO:0000313" key="10">
    <source>
        <dbReference type="EMBL" id="CAG7824772.1"/>
    </source>
</evidence>
<name>A0A8J2PDF0_9HEXA</name>
<dbReference type="EMBL" id="CAJVCH010533961">
    <property type="protein sequence ID" value="CAG7824772.1"/>
    <property type="molecule type" value="Genomic_DNA"/>
</dbReference>
<feature type="chain" id="PRO_5035170773" description="Odorant receptor" evidence="9">
    <location>
        <begin position="16"/>
        <end position="355"/>
    </location>
</feature>
<dbReference type="GO" id="GO:0005886">
    <property type="term" value="C:plasma membrane"/>
    <property type="evidence" value="ECO:0007669"/>
    <property type="project" value="UniProtKB-SubCell"/>
</dbReference>
<keyword evidence="5 8" id="KW-1133">Transmembrane helix</keyword>
<feature type="transmembrane region" description="Helical" evidence="8">
    <location>
        <begin position="254"/>
        <end position="270"/>
    </location>
</feature>
<evidence type="ECO:0000313" key="11">
    <source>
        <dbReference type="Proteomes" id="UP000708208"/>
    </source>
</evidence>
<keyword evidence="3" id="KW-1003">Cell membrane</keyword>
<reference evidence="10" key="1">
    <citation type="submission" date="2021-06" db="EMBL/GenBank/DDBJ databases">
        <authorList>
            <person name="Hodson N. C."/>
            <person name="Mongue J. A."/>
            <person name="Jaron S. K."/>
        </authorList>
    </citation>
    <scope>NUCLEOTIDE SEQUENCE</scope>
</reference>
<feature type="transmembrane region" description="Helical" evidence="8">
    <location>
        <begin position="153"/>
        <end position="173"/>
    </location>
</feature>
<dbReference type="Proteomes" id="UP000708208">
    <property type="component" value="Unassembled WGS sequence"/>
</dbReference>
<keyword evidence="7" id="KW-0675">Receptor</keyword>
<dbReference type="GO" id="GO:0050916">
    <property type="term" value="P:sensory perception of sweet taste"/>
    <property type="evidence" value="ECO:0007669"/>
    <property type="project" value="UniProtKB-ARBA"/>
</dbReference>
<keyword evidence="9" id="KW-0732">Signal</keyword>
<evidence type="ECO:0000256" key="1">
    <source>
        <dbReference type="ARBA" id="ARBA00004651"/>
    </source>
</evidence>
<organism evidence="10 11">
    <name type="scientific">Allacma fusca</name>
    <dbReference type="NCBI Taxonomy" id="39272"/>
    <lineage>
        <taxon>Eukaryota</taxon>
        <taxon>Metazoa</taxon>
        <taxon>Ecdysozoa</taxon>
        <taxon>Arthropoda</taxon>
        <taxon>Hexapoda</taxon>
        <taxon>Collembola</taxon>
        <taxon>Symphypleona</taxon>
        <taxon>Sminthuridae</taxon>
        <taxon>Allacma</taxon>
    </lineage>
</organism>
<keyword evidence="4 8" id="KW-0812">Transmembrane</keyword>
<keyword evidence="11" id="KW-1185">Reference proteome</keyword>
<evidence type="ECO:0008006" key="12">
    <source>
        <dbReference type="Google" id="ProtNLM"/>
    </source>
</evidence>
<feature type="signal peptide" evidence="9">
    <location>
        <begin position="1"/>
        <end position="15"/>
    </location>
</feature>